<dbReference type="EMBL" id="BAABKP010000004">
    <property type="protein sequence ID" value="GAA4798425.1"/>
    <property type="molecule type" value="Genomic_DNA"/>
</dbReference>
<comment type="caution">
    <text evidence="1">The sequence shown here is derived from an EMBL/GenBank/DDBJ whole genome shotgun (WGS) entry which is preliminary data.</text>
</comment>
<evidence type="ECO:0008006" key="3">
    <source>
        <dbReference type="Google" id="ProtNLM"/>
    </source>
</evidence>
<keyword evidence="2" id="KW-1185">Reference proteome</keyword>
<evidence type="ECO:0000313" key="2">
    <source>
        <dbReference type="Proteomes" id="UP001500187"/>
    </source>
</evidence>
<name>A0ABP9BPZ0_9MICC</name>
<sequence>MRWSALDLLAETMTTAWRRAASLPVEPEQARMWMFGITKLVLANADAADADECDSPASYETSAAAR</sequence>
<protein>
    <recommendedName>
        <fullName evidence="3">RNA polymerase sigma-70 region 2 domain-containing protein</fullName>
    </recommendedName>
</protein>
<dbReference type="Proteomes" id="UP001500187">
    <property type="component" value="Unassembled WGS sequence"/>
</dbReference>
<gene>
    <name evidence="1" type="ORF">GCM10023352_17710</name>
</gene>
<organism evidence="1 2">
    <name type="scientific">Rothia endophytica</name>
    <dbReference type="NCBI Taxonomy" id="1324766"/>
    <lineage>
        <taxon>Bacteria</taxon>
        <taxon>Bacillati</taxon>
        <taxon>Actinomycetota</taxon>
        <taxon>Actinomycetes</taxon>
        <taxon>Micrococcales</taxon>
        <taxon>Micrococcaceae</taxon>
        <taxon>Rothia</taxon>
    </lineage>
</organism>
<accession>A0ABP9BPZ0</accession>
<proteinExistence type="predicted"/>
<evidence type="ECO:0000313" key="1">
    <source>
        <dbReference type="EMBL" id="GAA4798425.1"/>
    </source>
</evidence>
<reference evidence="2" key="1">
    <citation type="journal article" date="2019" name="Int. J. Syst. Evol. Microbiol.">
        <title>The Global Catalogue of Microorganisms (GCM) 10K type strain sequencing project: providing services to taxonomists for standard genome sequencing and annotation.</title>
        <authorList>
            <consortium name="The Broad Institute Genomics Platform"/>
            <consortium name="The Broad Institute Genome Sequencing Center for Infectious Disease"/>
            <person name="Wu L."/>
            <person name="Ma J."/>
        </authorList>
    </citation>
    <scope>NUCLEOTIDE SEQUENCE [LARGE SCALE GENOMIC DNA]</scope>
    <source>
        <strain evidence="2">JCM 18541</strain>
    </source>
</reference>